<organism evidence="1 2">
    <name type="scientific">Hominimerdicola aceti</name>
    <dbReference type="NCBI Taxonomy" id="2981726"/>
    <lineage>
        <taxon>Bacteria</taxon>
        <taxon>Bacillati</taxon>
        <taxon>Bacillota</taxon>
        <taxon>Clostridia</taxon>
        <taxon>Eubacteriales</taxon>
        <taxon>Oscillospiraceae</taxon>
        <taxon>Hominimerdicola</taxon>
    </lineage>
</organism>
<sequence>MAFKILNEEELSLLTDEQIACYQKELDIYKQREAFVEKLTKLENGEIKPYKPNLKSIDIIREIEFAPFISPERKRLNMKPMQKPELPDDLIGKASEKINISEVIKSNAVLKEQIGFNHKLFSKANNFKCYEQKQYVLHKLSKPVIPDTTFTRLENVLLKPVNIKKTAKLNLHEFIAPEKNKVVLSKAEISKIKIGAFVPPEKPKLDFAVNAKPETVIKPFEKPEFTLKAFLEVQKVNVNMPTFRQPERNKPDIPVNVKSDFKSRTFKTPETTVTDLPQIRKAEVEIGSFQPPVQPKLDIKLNFVSDVEVKAFEKPEFEAVKLPMIRKPDVSRIEFHAPEKRELKLSAIAKPSINVKPFKKPQDIKTELPEFPKVNINIGSFTKPQEIIPKLNAKVKTFKPITNFKKPELSRPELSDIKVCKGFETGTEAQDILSMLNKETAL</sequence>
<dbReference type="AlphaFoldDB" id="A0AAE3LI46"/>
<evidence type="ECO:0000313" key="1">
    <source>
        <dbReference type="EMBL" id="MCU6706110.1"/>
    </source>
</evidence>
<accession>A0AAE3LI46</accession>
<proteinExistence type="predicted"/>
<keyword evidence="2" id="KW-1185">Reference proteome</keyword>
<reference evidence="1 2" key="1">
    <citation type="journal article" date="2021" name="ISME Commun">
        <title>Automated analysis of genomic sequences facilitates high-throughput and comprehensive description of bacteria.</title>
        <authorList>
            <person name="Hitch T.C.A."/>
        </authorList>
    </citation>
    <scope>NUCLEOTIDE SEQUENCE [LARGE SCALE GENOMIC DNA]</scope>
    <source>
        <strain evidence="1 2">Sanger_31</strain>
    </source>
</reference>
<gene>
    <name evidence="1" type="ORF">OCV57_09245</name>
</gene>
<dbReference type="RefSeq" id="WP_267301284.1">
    <property type="nucleotide sequence ID" value="NZ_JAOQJZ010000008.1"/>
</dbReference>
<dbReference type="EMBL" id="JAOQJZ010000008">
    <property type="protein sequence ID" value="MCU6706110.1"/>
    <property type="molecule type" value="Genomic_DNA"/>
</dbReference>
<protein>
    <submittedName>
        <fullName evidence="1">Uncharacterized protein</fullName>
    </submittedName>
</protein>
<name>A0AAE3LI46_9FIRM</name>
<comment type="caution">
    <text evidence="1">The sequence shown here is derived from an EMBL/GenBank/DDBJ whole genome shotgun (WGS) entry which is preliminary data.</text>
</comment>
<dbReference type="Proteomes" id="UP001208131">
    <property type="component" value="Unassembled WGS sequence"/>
</dbReference>
<evidence type="ECO:0000313" key="2">
    <source>
        <dbReference type="Proteomes" id="UP001208131"/>
    </source>
</evidence>